<dbReference type="GO" id="GO:0016787">
    <property type="term" value="F:hydrolase activity"/>
    <property type="evidence" value="ECO:0007669"/>
    <property type="project" value="UniProtKB-KW"/>
</dbReference>
<dbReference type="SUPFAM" id="SSF53474">
    <property type="entry name" value="alpha/beta-Hydrolases"/>
    <property type="match status" value="1"/>
</dbReference>
<reference evidence="3" key="1">
    <citation type="journal article" date="2021" name="Nat. Commun.">
        <title>Genetic determinants of endophytism in the Arabidopsis root mycobiome.</title>
        <authorList>
            <person name="Mesny F."/>
            <person name="Miyauchi S."/>
            <person name="Thiergart T."/>
            <person name="Pickel B."/>
            <person name="Atanasova L."/>
            <person name="Karlsson M."/>
            <person name="Huettel B."/>
            <person name="Barry K.W."/>
            <person name="Haridas S."/>
            <person name="Chen C."/>
            <person name="Bauer D."/>
            <person name="Andreopoulos W."/>
            <person name="Pangilinan J."/>
            <person name="LaButti K."/>
            <person name="Riley R."/>
            <person name="Lipzen A."/>
            <person name="Clum A."/>
            <person name="Drula E."/>
            <person name="Henrissat B."/>
            <person name="Kohler A."/>
            <person name="Grigoriev I.V."/>
            <person name="Martin F.M."/>
            <person name="Hacquard S."/>
        </authorList>
    </citation>
    <scope>NUCLEOTIDE SEQUENCE</scope>
    <source>
        <strain evidence="3">MPI-CAGE-AT-0147</strain>
    </source>
</reference>
<evidence type="ECO:0000313" key="4">
    <source>
        <dbReference type="Proteomes" id="UP000738349"/>
    </source>
</evidence>
<dbReference type="AlphaFoldDB" id="A0A9P9IIL4"/>
<dbReference type="PANTHER" id="PTHR48081:SF8">
    <property type="entry name" value="ALPHA_BETA HYDROLASE FOLD-3 DOMAIN-CONTAINING PROTEIN-RELATED"/>
    <property type="match status" value="1"/>
</dbReference>
<feature type="domain" description="Alpha/beta hydrolase fold-3" evidence="2">
    <location>
        <begin position="100"/>
        <end position="306"/>
    </location>
</feature>
<evidence type="ECO:0000259" key="2">
    <source>
        <dbReference type="Pfam" id="PF07859"/>
    </source>
</evidence>
<evidence type="ECO:0000256" key="1">
    <source>
        <dbReference type="ARBA" id="ARBA00022801"/>
    </source>
</evidence>
<dbReference type="PANTHER" id="PTHR48081">
    <property type="entry name" value="AB HYDROLASE SUPERFAMILY PROTEIN C4A8.06C"/>
    <property type="match status" value="1"/>
</dbReference>
<dbReference type="OrthoDB" id="433474at2759"/>
<dbReference type="Pfam" id="PF07859">
    <property type="entry name" value="Abhydrolase_3"/>
    <property type="match status" value="1"/>
</dbReference>
<organism evidence="3 4">
    <name type="scientific">Dactylonectria macrodidyma</name>
    <dbReference type="NCBI Taxonomy" id="307937"/>
    <lineage>
        <taxon>Eukaryota</taxon>
        <taxon>Fungi</taxon>
        <taxon>Dikarya</taxon>
        <taxon>Ascomycota</taxon>
        <taxon>Pezizomycotina</taxon>
        <taxon>Sordariomycetes</taxon>
        <taxon>Hypocreomycetidae</taxon>
        <taxon>Hypocreales</taxon>
        <taxon>Nectriaceae</taxon>
        <taxon>Dactylonectria</taxon>
    </lineage>
</organism>
<keyword evidence="4" id="KW-1185">Reference proteome</keyword>
<gene>
    <name evidence="3" type="ORF">EDB81DRAFT_847597</name>
</gene>
<dbReference type="InterPro" id="IPR050300">
    <property type="entry name" value="GDXG_lipolytic_enzyme"/>
</dbReference>
<dbReference type="EMBL" id="JAGMUV010000024">
    <property type="protein sequence ID" value="KAH7121487.1"/>
    <property type="molecule type" value="Genomic_DNA"/>
</dbReference>
<dbReference type="InterPro" id="IPR029058">
    <property type="entry name" value="AB_hydrolase_fold"/>
</dbReference>
<dbReference type="InterPro" id="IPR013094">
    <property type="entry name" value="AB_hydrolase_3"/>
</dbReference>
<name>A0A9P9IIL4_9HYPO</name>
<comment type="caution">
    <text evidence="3">The sequence shown here is derived from an EMBL/GenBank/DDBJ whole genome shotgun (WGS) entry which is preliminary data.</text>
</comment>
<proteinExistence type="predicted"/>
<evidence type="ECO:0000313" key="3">
    <source>
        <dbReference type="EMBL" id="KAH7121487.1"/>
    </source>
</evidence>
<accession>A0A9P9IIL4</accession>
<sequence>MSQPSQSCPPSSATLLRPPYDPLLLPGIEAFKTTMPAVLDLAGLRSISDAFNLDRVLESKPQFDHEDISVPGLEPGDDNIILGIFSPKNSTRTDRVALYVVHGGGQVSGHRFIGLETIMGYLDDLEAVVISVEYRLAPEHRAPAALHDAYAGLVWTAENASHLGIDVSKIIVSGGSGGGPIAMGSAMLCRNNQKEYPCALMLQTPMLDDRDCTTSSKQFALDGPWCGITNRMAWDHVLGTERGGDAVSELVAPARATDLKGLPPTFIDAGTCEVFRDEAVAVASVLWKCGVSAELHIWPGAYHGFDMLSQEAPVSRASNNMKTSWLKRIIAARESELAAATLAATLGQKGN</sequence>
<keyword evidence="1 3" id="KW-0378">Hydrolase</keyword>
<protein>
    <submittedName>
        <fullName evidence="3">Alpha/Beta hydrolase protein</fullName>
    </submittedName>
</protein>
<dbReference type="Gene3D" id="3.40.50.1820">
    <property type="entry name" value="alpha/beta hydrolase"/>
    <property type="match status" value="1"/>
</dbReference>
<dbReference type="Proteomes" id="UP000738349">
    <property type="component" value="Unassembled WGS sequence"/>
</dbReference>